<protein>
    <submittedName>
        <fullName evidence="11">Guanylate cyclase</fullName>
    </submittedName>
</protein>
<keyword evidence="6 7" id="KW-0456">Lyase</keyword>
<dbReference type="GO" id="GO:0035556">
    <property type="term" value="P:intracellular signal transduction"/>
    <property type="evidence" value="ECO:0007669"/>
    <property type="project" value="InterPro"/>
</dbReference>
<evidence type="ECO:0000259" key="10">
    <source>
        <dbReference type="PROSITE" id="PS50125"/>
    </source>
</evidence>
<dbReference type="EMBL" id="CP151505">
    <property type="protein sequence ID" value="WZN62107.1"/>
    <property type="molecule type" value="Genomic_DNA"/>
</dbReference>
<feature type="transmembrane region" description="Helical" evidence="9">
    <location>
        <begin position="227"/>
        <end position="246"/>
    </location>
</feature>
<feature type="domain" description="Guanylate cyclase" evidence="10">
    <location>
        <begin position="1031"/>
        <end position="1199"/>
    </location>
</feature>
<keyword evidence="3" id="KW-0547">Nucleotide-binding</keyword>
<dbReference type="AlphaFoldDB" id="A0AAX4P6Z3"/>
<dbReference type="InterPro" id="IPR050401">
    <property type="entry name" value="Cyclic_nucleotide_synthase"/>
</dbReference>
<evidence type="ECO:0000256" key="8">
    <source>
        <dbReference type="SAM" id="MobiDB-lite"/>
    </source>
</evidence>
<dbReference type="Gene3D" id="3.30.70.1230">
    <property type="entry name" value="Nucleotide cyclase"/>
    <property type="match status" value="2"/>
</dbReference>
<keyword evidence="5 9" id="KW-0472">Membrane</keyword>
<keyword evidence="4 9" id="KW-1133">Transmembrane helix</keyword>
<feature type="transmembrane region" description="Helical" evidence="9">
    <location>
        <begin position="806"/>
        <end position="825"/>
    </location>
</feature>
<evidence type="ECO:0000313" key="11">
    <source>
        <dbReference type="EMBL" id="WZN62107.1"/>
    </source>
</evidence>
<feature type="domain" description="Guanylate cyclase" evidence="10">
    <location>
        <begin position="415"/>
        <end position="586"/>
    </location>
</feature>
<evidence type="ECO:0000256" key="6">
    <source>
        <dbReference type="ARBA" id="ARBA00023239"/>
    </source>
</evidence>
<feature type="transmembrane region" description="Helical" evidence="9">
    <location>
        <begin position="191"/>
        <end position="215"/>
    </location>
</feature>
<reference evidence="11 12" key="1">
    <citation type="submission" date="2024-03" db="EMBL/GenBank/DDBJ databases">
        <title>Complete genome sequence of the green alga Chloropicon roscoffensis RCC1871.</title>
        <authorList>
            <person name="Lemieux C."/>
            <person name="Pombert J.-F."/>
            <person name="Otis C."/>
            <person name="Turmel M."/>
        </authorList>
    </citation>
    <scope>NUCLEOTIDE SEQUENCE [LARGE SCALE GENOMIC DNA]</scope>
    <source>
        <strain evidence="11 12">RCC1871</strain>
    </source>
</reference>
<dbReference type="GO" id="GO:0007168">
    <property type="term" value="P:receptor guanylyl cyclase signaling pathway"/>
    <property type="evidence" value="ECO:0007669"/>
    <property type="project" value="TreeGrafter"/>
</dbReference>
<dbReference type="GO" id="GO:0004016">
    <property type="term" value="F:adenylate cyclase activity"/>
    <property type="evidence" value="ECO:0007669"/>
    <property type="project" value="TreeGrafter"/>
</dbReference>
<dbReference type="InterPro" id="IPR001054">
    <property type="entry name" value="A/G_cyclase"/>
</dbReference>
<dbReference type="PROSITE" id="PS50125">
    <property type="entry name" value="GUANYLATE_CYCLASE_2"/>
    <property type="match status" value="2"/>
</dbReference>
<evidence type="ECO:0000256" key="3">
    <source>
        <dbReference type="ARBA" id="ARBA00022741"/>
    </source>
</evidence>
<name>A0AAX4P6Z3_9CHLO</name>
<dbReference type="InterPro" id="IPR029787">
    <property type="entry name" value="Nucleotide_cyclase"/>
</dbReference>
<dbReference type="GO" id="GO:0001653">
    <property type="term" value="F:peptide receptor activity"/>
    <property type="evidence" value="ECO:0007669"/>
    <property type="project" value="TreeGrafter"/>
</dbReference>
<dbReference type="CDD" id="cd07302">
    <property type="entry name" value="CHD"/>
    <property type="match status" value="2"/>
</dbReference>
<evidence type="ECO:0000313" key="12">
    <source>
        <dbReference type="Proteomes" id="UP001472866"/>
    </source>
</evidence>
<dbReference type="Proteomes" id="UP001472866">
    <property type="component" value="Chromosome 05"/>
</dbReference>
<dbReference type="GO" id="GO:0004383">
    <property type="term" value="F:guanylate cyclase activity"/>
    <property type="evidence" value="ECO:0007669"/>
    <property type="project" value="TreeGrafter"/>
</dbReference>
<proteinExistence type="inferred from homology"/>
<evidence type="ECO:0000256" key="2">
    <source>
        <dbReference type="ARBA" id="ARBA00022692"/>
    </source>
</evidence>
<dbReference type="GO" id="GO:0000166">
    <property type="term" value="F:nucleotide binding"/>
    <property type="evidence" value="ECO:0007669"/>
    <property type="project" value="UniProtKB-KW"/>
</dbReference>
<evidence type="ECO:0000256" key="1">
    <source>
        <dbReference type="ARBA" id="ARBA00004370"/>
    </source>
</evidence>
<evidence type="ECO:0000256" key="4">
    <source>
        <dbReference type="ARBA" id="ARBA00022989"/>
    </source>
</evidence>
<organism evidence="11 12">
    <name type="scientific">Chloropicon roscoffensis</name>
    <dbReference type="NCBI Taxonomy" id="1461544"/>
    <lineage>
        <taxon>Eukaryota</taxon>
        <taxon>Viridiplantae</taxon>
        <taxon>Chlorophyta</taxon>
        <taxon>Chloropicophyceae</taxon>
        <taxon>Chloropicales</taxon>
        <taxon>Chloropicaceae</taxon>
        <taxon>Chloropicon</taxon>
    </lineage>
</organism>
<feature type="transmembrane region" description="Helical" evidence="9">
    <location>
        <begin position="896"/>
        <end position="917"/>
    </location>
</feature>
<feature type="transmembrane region" description="Helical" evidence="9">
    <location>
        <begin position="937"/>
        <end position="956"/>
    </location>
</feature>
<dbReference type="GO" id="GO:0005886">
    <property type="term" value="C:plasma membrane"/>
    <property type="evidence" value="ECO:0007669"/>
    <property type="project" value="TreeGrafter"/>
</dbReference>
<dbReference type="InterPro" id="IPR018297">
    <property type="entry name" value="A/G_cyclase_CS"/>
</dbReference>
<keyword evidence="2 9" id="KW-0812">Transmembrane</keyword>
<feature type="transmembrane region" description="Helical" evidence="9">
    <location>
        <begin position="732"/>
        <end position="752"/>
    </location>
</feature>
<comment type="similarity">
    <text evidence="7">Belongs to the adenylyl cyclase class-4/guanylyl cyclase family.</text>
</comment>
<feature type="transmembrane region" description="Helical" evidence="9">
    <location>
        <begin position="282"/>
        <end position="301"/>
    </location>
</feature>
<feature type="transmembrane region" description="Helical" evidence="9">
    <location>
        <begin position="837"/>
        <end position="860"/>
    </location>
</feature>
<dbReference type="Pfam" id="PF00211">
    <property type="entry name" value="Guanylate_cyc"/>
    <property type="match status" value="2"/>
</dbReference>
<evidence type="ECO:0000256" key="7">
    <source>
        <dbReference type="RuleBase" id="RU000405"/>
    </source>
</evidence>
<comment type="subcellular location">
    <subcellularLocation>
        <location evidence="1">Membrane</location>
    </subcellularLocation>
</comment>
<dbReference type="PANTHER" id="PTHR11920">
    <property type="entry name" value="GUANYLYL CYCLASE"/>
    <property type="match status" value="1"/>
</dbReference>
<feature type="region of interest" description="Disordered" evidence="8">
    <location>
        <begin position="1"/>
        <end position="26"/>
    </location>
</feature>
<gene>
    <name evidence="11" type="ORF">HKI87_05g36430</name>
</gene>
<evidence type="ECO:0000256" key="9">
    <source>
        <dbReference type="SAM" id="Phobius"/>
    </source>
</evidence>
<feature type="transmembrane region" description="Helical" evidence="9">
    <location>
        <begin position="134"/>
        <end position="152"/>
    </location>
</feature>
<dbReference type="PROSITE" id="PS00452">
    <property type="entry name" value="GUANYLATE_CYCLASE_1"/>
    <property type="match status" value="1"/>
</dbReference>
<evidence type="ECO:0000256" key="5">
    <source>
        <dbReference type="ARBA" id="ARBA00023136"/>
    </source>
</evidence>
<feature type="compositionally biased region" description="Basic and acidic residues" evidence="8">
    <location>
        <begin position="1"/>
        <end position="11"/>
    </location>
</feature>
<dbReference type="PANTHER" id="PTHR11920:SF335">
    <property type="entry name" value="GUANYLATE CYCLASE"/>
    <property type="match status" value="1"/>
</dbReference>
<dbReference type="SUPFAM" id="SSF55073">
    <property type="entry name" value="Nucleotide cyclase"/>
    <property type="match status" value="2"/>
</dbReference>
<keyword evidence="12" id="KW-1185">Reference proteome</keyword>
<sequence>MTAGRKERGSEAGRPAPSGRGFEDGAVADALGGSAAHLPQGPDQAQLVESNEPPDLFMSMHPLLQAKTLFASSRASSSYLVDGDVTQLYSGDALDDTPLENRIFRDRTTCFGLRFKLLSVERVFLNGRARQNKYVVVVGYALVFFLSLMEVLKTWLLKKFKDVHCPDIEDNSAETDFSCSKAESFYSYGAFAYQITYILPSYGLFTVLGIASHVYIHKSKRVHDKAWAMLATFVLYFVFGLALYTATILTREKQWPDIFLNSAVQGLTVYLFFSGTPTFSSFSVLSILTLVVYFVAFPLSYRHVTTKFGEKSTEALELKTNFSQDTYPLLLTIFIELVGAYISEVSRRKQFLRGVIMINQQEEIIQQKAKNETIQKDLLENMLPSSIVSKLQEQNFAVQSWDQVRSLSQRHSGVCIMFAELEGFTAFSAEVSPPRVMEYLNDLFYVFDSLCEEHDVYKVETVADQYVAAVGVVTGKMLSEELSRDLSENDRQKSDVKFAMDETSNGGSARSDESLLGASTFNTVRMIDFAKAIMRGSKCVEVPSSSVPPMLRIGIHTGPCMSGIVGTKNLRFCLFGDTMNTAARMDQMGRADCIHTTEDVIDLAPGEAWEKLRRIDVKGKGLMQTYLLPYSAFEKDGENPSVSEICFENPLLLKDGRHKNLQPGPAPHLPDEALAATPSNRSKYEECATPVKDSVYKNYTKHLGLAFKKFEWEKAYLDGEARLVEIEVYIGYFLYVLVLLSNLLFGYINYVLHHSICTDSSLTAVEFCQLKFGELAVEQAQDIDGRDGRLSYNDIITYSLFRMTPASLGILLGLNALGPLTHWFIHRKNCVKSKYWALVNVWVIYTAKLIVIFVIMYLSLVMPEQEKNADWPWGWGPVLVTQALLLVMYSGVPMTLYCAWWCIATALYYGFSLPVILQDKALLDEGASMYLITINEYIKTSIIVFCMGVILCLGKYSKEINTRKRFLQRVQVLKQQDEIIRQKTRTETIQHEFLENIIPPSLVKKLESGREDLSVSLVRLKTMTETHLGMCILYADLVGFTTFSAQVDPFKVFTFLNQLFHIFDSLCDEHNAYKLETVGDCYVATVGLVTGERINLTSPKESDSAREMHRSVMQSTVSCDALSSAGSMRSASSVNIRNLLEFAKAMVRGSRQVMKPEVRTPAIMRVGIHSGTCLSGIVGTKNLKFTVLGEDIDIAAQMEHEGKPDAIHASEDVAFLLPKERWVKFKLIERSDREPMQTYLLGV</sequence>
<feature type="transmembrane region" description="Helical" evidence="9">
    <location>
        <begin position="872"/>
        <end position="889"/>
    </location>
</feature>
<accession>A0AAX4P6Z3</accession>
<dbReference type="SMART" id="SM00044">
    <property type="entry name" value="CYCc"/>
    <property type="match status" value="2"/>
</dbReference>